<dbReference type="SMART" id="SM00448">
    <property type="entry name" value="REC"/>
    <property type="match status" value="1"/>
</dbReference>
<evidence type="ECO:0000259" key="5">
    <source>
        <dbReference type="PROSITE" id="PS50930"/>
    </source>
</evidence>
<reference evidence="6 7" key="1">
    <citation type="journal article" date="2009" name="Genome Biol.">
        <title>Comparative genome and phenotypic analysis of Clostridium difficile 027 strains provides insight into the evolution of a hypervirulent bacterium.</title>
        <authorList>
            <person name="Stabler R.A."/>
            <person name="He M."/>
            <person name="Dawson L."/>
            <person name="Martin M."/>
            <person name="Valiente E."/>
            <person name="Corton C."/>
            <person name="Lawley T.D."/>
            <person name="Sebaihia M."/>
            <person name="Quail M.A."/>
            <person name="Rose G."/>
            <person name="Gerding D.N."/>
            <person name="Gibert M."/>
            <person name="Popoff M.R."/>
            <person name="Parkhill J."/>
            <person name="Dougan G."/>
            <person name="Wren B.W."/>
        </authorList>
    </citation>
    <scope>NUCLEOTIDE SEQUENCE [LARGE SCALE GENOMIC DNA]</scope>
    <source>
        <strain evidence="6 7">CD196</strain>
    </source>
</reference>
<dbReference type="PROSITE" id="PS50110">
    <property type="entry name" value="RESPONSE_REGULATORY"/>
    <property type="match status" value="1"/>
</dbReference>
<evidence type="ECO:0000313" key="7">
    <source>
        <dbReference type="Proteomes" id="UP000002068"/>
    </source>
</evidence>
<dbReference type="CDD" id="cd17533">
    <property type="entry name" value="REC_LytTR_AgrA-like"/>
    <property type="match status" value="1"/>
</dbReference>
<evidence type="ECO:0000259" key="4">
    <source>
        <dbReference type="PROSITE" id="PS50110"/>
    </source>
</evidence>
<protein>
    <recommendedName>
        <fullName evidence="1">Stage 0 sporulation protein A homolog</fullName>
    </recommendedName>
</protein>
<dbReference type="Gene3D" id="2.40.50.1020">
    <property type="entry name" value="LytTr DNA-binding domain"/>
    <property type="match status" value="1"/>
</dbReference>
<feature type="domain" description="HTH LytTR-type" evidence="5">
    <location>
        <begin position="130"/>
        <end position="230"/>
    </location>
</feature>
<dbReference type="Gene3D" id="3.40.50.2300">
    <property type="match status" value="1"/>
</dbReference>
<evidence type="ECO:0000256" key="2">
    <source>
        <dbReference type="ARBA" id="ARBA00024867"/>
    </source>
</evidence>
<dbReference type="InterPro" id="IPR007492">
    <property type="entry name" value="LytTR_DNA-bd_dom"/>
</dbReference>
<gene>
    <name evidence="6" type="ordered locus">CD196_0171</name>
</gene>
<sequence length="237" mass="28199">MINIIICEGKKSERVILNDYINTFFYNYNFEYNIKEFENGGDLLKKYPNNVDIIFMDIDLNDENGFNVSKEIKKFDESVRIIFVSSSNKYIKKGYEIGVYRYLEKPLKYSLFKEAISSYLKECYKNEAILSIKCKCKIYFIKVDDILYLEVLKNDLTIHTEKGIYTFKNSMKEIESNLEEHNFFRCHKSYLINLMKVNMLDIENNIVFINQNSIIVSRYKIKLLREKLNSCLVDVII</sequence>
<dbReference type="RefSeq" id="WP_009888005.1">
    <property type="nucleotide sequence ID" value="NC_013315.1"/>
</dbReference>
<dbReference type="PANTHER" id="PTHR37299:SF1">
    <property type="entry name" value="STAGE 0 SPORULATION PROTEIN A HOMOLOG"/>
    <property type="match status" value="1"/>
</dbReference>
<dbReference type="AlphaFoldDB" id="A0A0H3N7Q3"/>
<dbReference type="GO" id="GO:0000156">
    <property type="term" value="F:phosphorelay response regulator activity"/>
    <property type="evidence" value="ECO:0007669"/>
    <property type="project" value="InterPro"/>
</dbReference>
<comment type="function">
    <text evidence="2">May play the central regulatory role in sporulation. It may be an element of the effector pathway responsible for the activation of sporulation genes in response to nutritional stress. Spo0A may act in concert with spo0H (a sigma factor) to control the expression of some genes that are critical to the sporulation process.</text>
</comment>
<dbReference type="SMART" id="SM00850">
    <property type="entry name" value="LytTR"/>
    <property type="match status" value="1"/>
</dbReference>
<dbReference type="InterPro" id="IPR011006">
    <property type="entry name" value="CheY-like_superfamily"/>
</dbReference>
<dbReference type="PANTHER" id="PTHR37299">
    <property type="entry name" value="TRANSCRIPTIONAL REGULATOR-RELATED"/>
    <property type="match status" value="1"/>
</dbReference>
<dbReference type="Proteomes" id="UP000002068">
    <property type="component" value="Chromosome"/>
</dbReference>
<dbReference type="KEGG" id="cdc:CD196_0171"/>
<dbReference type="InterPro" id="IPR046947">
    <property type="entry name" value="LytR-like"/>
</dbReference>
<organism evidence="6 7">
    <name type="scientific">Clostridioides difficile (strain CD196)</name>
    <name type="common">Peptoclostridium difficile</name>
    <dbReference type="NCBI Taxonomy" id="645462"/>
    <lineage>
        <taxon>Bacteria</taxon>
        <taxon>Bacillati</taxon>
        <taxon>Bacillota</taxon>
        <taxon>Clostridia</taxon>
        <taxon>Peptostreptococcales</taxon>
        <taxon>Peptostreptococcaceae</taxon>
        <taxon>Clostridioides</taxon>
    </lineage>
</organism>
<dbReference type="SUPFAM" id="SSF52172">
    <property type="entry name" value="CheY-like"/>
    <property type="match status" value="1"/>
</dbReference>
<evidence type="ECO:0000256" key="3">
    <source>
        <dbReference type="PROSITE-ProRule" id="PRU00169"/>
    </source>
</evidence>
<dbReference type="HOGENOM" id="CLU_000445_14_2_9"/>
<feature type="modified residue" description="4-aspartylphosphate" evidence="3">
    <location>
        <position position="57"/>
    </location>
</feature>
<proteinExistence type="predicted"/>
<dbReference type="Pfam" id="PF00072">
    <property type="entry name" value="Response_reg"/>
    <property type="match status" value="1"/>
</dbReference>
<dbReference type="Pfam" id="PF04397">
    <property type="entry name" value="LytTR"/>
    <property type="match status" value="1"/>
</dbReference>
<dbReference type="EMBL" id="FN538970">
    <property type="protein sequence ID" value="CBA60354.1"/>
    <property type="molecule type" value="Genomic_DNA"/>
</dbReference>
<dbReference type="InterPro" id="IPR001789">
    <property type="entry name" value="Sig_transdc_resp-reg_receiver"/>
</dbReference>
<keyword evidence="3" id="KW-0597">Phosphoprotein</keyword>
<evidence type="ECO:0000313" key="6">
    <source>
        <dbReference type="EMBL" id="CBA60354.1"/>
    </source>
</evidence>
<dbReference type="PROSITE" id="PS50930">
    <property type="entry name" value="HTH_LYTTR"/>
    <property type="match status" value="1"/>
</dbReference>
<feature type="domain" description="Response regulatory" evidence="4">
    <location>
        <begin position="3"/>
        <end position="120"/>
    </location>
</feature>
<accession>A0A0H3N7Q3</accession>
<evidence type="ECO:0000256" key="1">
    <source>
        <dbReference type="ARBA" id="ARBA00018672"/>
    </source>
</evidence>
<name>A0A0H3N7Q3_CLODC</name>
<dbReference type="GO" id="GO:0003677">
    <property type="term" value="F:DNA binding"/>
    <property type="evidence" value="ECO:0007669"/>
    <property type="project" value="InterPro"/>
</dbReference>